<keyword evidence="4 6" id="KW-0472">Membrane</keyword>
<dbReference type="OrthoDB" id="341403at2759"/>
<proteinExistence type="predicted"/>
<evidence type="ECO:0000313" key="8">
    <source>
        <dbReference type="EMBL" id="OII74931.1"/>
    </source>
</evidence>
<evidence type="ECO:0000256" key="6">
    <source>
        <dbReference type="SAM" id="Phobius"/>
    </source>
</evidence>
<protein>
    <recommendedName>
        <fullName evidence="7">Man1/Src1-like C-terminal domain-containing protein</fullName>
    </recommendedName>
</protein>
<evidence type="ECO:0000313" key="9">
    <source>
        <dbReference type="Proteomes" id="UP000186176"/>
    </source>
</evidence>
<dbReference type="Proteomes" id="UP000186176">
    <property type="component" value="Unassembled WGS sequence"/>
</dbReference>
<feature type="domain" description="Man1/Src1-like C-terminal" evidence="7">
    <location>
        <begin position="273"/>
        <end position="495"/>
    </location>
</feature>
<dbReference type="GO" id="GO:0005637">
    <property type="term" value="C:nuclear inner membrane"/>
    <property type="evidence" value="ECO:0007669"/>
    <property type="project" value="InterPro"/>
</dbReference>
<dbReference type="VEuPathDB" id="CryptoDB:cubi_03062"/>
<dbReference type="Pfam" id="PF09402">
    <property type="entry name" value="MSC"/>
    <property type="match status" value="1"/>
</dbReference>
<keyword evidence="2 6" id="KW-0812">Transmembrane</keyword>
<comment type="subcellular location">
    <subcellularLocation>
        <location evidence="1">Nucleus membrane</location>
    </subcellularLocation>
</comment>
<dbReference type="GeneID" id="39979854"/>
<name>A0A1J4MNA0_9CRYT</name>
<dbReference type="PANTHER" id="PTHR47808">
    <property type="entry name" value="INNER NUCLEAR MEMBRANE PROTEIN HEH2-RELATED"/>
    <property type="match status" value="1"/>
</dbReference>
<gene>
    <name evidence="8" type="ORF">cubi_03062</name>
</gene>
<keyword evidence="5" id="KW-0539">Nucleus</keyword>
<dbReference type="PANTHER" id="PTHR47808:SF2">
    <property type="entry name" value="LEM DOMAIN-CONTAINING PROTEIN 2"/>
    <property type="match status" value="1"/>
</dbReference>
<feature type="transmembrane region" description="Helical" evidence="6">
    <location>
        <begin position="459"/>
        <end position="478"/>
    </location>
</feature>
<sequence length="568" mass="66056">MGPKQRKSVSSVSSQSYSNSPWKALTRIELYQVLDQCDIPVSSEKLLKGELIELLEGNLGEEECRKWLEHYEKPLPNSDFGLNKNESTIPIKKQIAAKERKSVPAYIALANQNSHVLNSTQNSPLNEVNVSKTLRRRNSMYTNNSGDRAKEISKEYSELKNFEFISELSNNTQSDFHVPNDTEFHIKNDSLNKNKLNETHKLSNKNLEDRMYKSLGQSMIVKTKKALRYMNSKLIIAFLTLFIFFALYNHYYYFFHEPFFCNSIELSEKTINSPFCIKCPPNGHCKDGKLKCNTQYKKAVKYLNNRWQIVCVYDNEAFDLAEEMLTFITNKLRKLRGNRECSGNHLNDIFFPDKRKNSKILGFDRSIVLSEKEINEIIHLSFNYIEQGTVESALSIMWNSIKTGNSLSRYGLRVVERKTPDSNQGLTTNNKKGQSNEEERFFEALDSETSIICEAKLFIQKWVVILVFLIAVFLPLYFKIKRRRRKAEILAKIKSIICRENRKDTTGLFVGPDSETILRLLRLELPKYKKILDEQLVLEYCDSLEQSDPNIHKTLMSESKHPFYWYSS</sequence>
<reference evidence="8 9" key="1">
    <citation type="submission" date="2016-10" db="EMBL/GenBank/DDBJ databases">
        <title>Reductive evolution of mitochondrial metabolism and differential evolution of invasion-related proteins in Cryptosporidium.</title>
        <authorList>
            <person name="Liu S."/>
            <person name="Roellig D.M."/>
            <person name="Guo Y."/>
            <person name="Li N."/>
            <person name="Frace M.A."/>
            <person name="Tang K."/>
            <person name="Zhang L."/>
            <person name="Feng Y."/>
            <person name="Xiao L."/>
        </authorList>
    </citation>
    <scope>NUCLEOTIDE SEQUENCE [LARGE SCALE GENOMIC DNA]</scope>
    <source>
        <strain evidence="8">39726</strain>
    </source>
</reference>
<dbReference type="GO" id="GO:0003682">
    <property type="term" value="F:chromatin binding"/>
    <property type="evidence" value="ECO:0007669"/>
    <property type="project" value="InterPro"/>
</dbReference>
<dbReference type="GO" id="GO:0071763">
    <property type="term" value="P:nuclear membrane organization"/>
    <property type="evidence" value="ECO:0007669"/>
    <property type="project" value="TreeGrafter"/>
</dbReference>
<evidence type="ECO:0000256" key="4">
    <source>
        <dbReference type="ARBA" id="ARBA00023136"/>
    </source>
</evidence>
<dbReference type="EMBL" id="LRBP01000008">
    <property type="protein sequence ID" value="OII74931.1"/>
    <property type="molecule type" value="Genomic_DNA"/>
</dbReference>
<evidence type="ECO:0000256" key="2">
    <source>
        <dbReference type="ARBA" id="ARBA00022692"/>
    </source>
</evidence>
<dbReference type="InterPro" id="IPR018996">
    <property type="entry name" value="Man1/Src1-like_C"/>
</dbReference>
<evidence type="ECO:0000259" key="7">
    <source>
        <dbReference type="Pfam" id="PF09402"/>
    </source>
</evidence>
<organism evidence="8 9">
    <name type="scientific">Cryptosporidium ubiquitum</name>
    <dbReference type="NCBI Taxonomy" id="857276"/>
    <lineage>
        <taxon>Eukaryota</taxon>
        <taxon>Sar</taxon>
        <taxon>Alveolata</taxon>
        <taxon>Apicomplexa</taxon>
        <taxon>Conoidasida</taxon>
        <taxon>Coccidia</taxon>
        <taxon>Eucoccidiorida</taxon>
        <taxon>Eimeriorina</taxon>
        <taxon>Cryptosporidiidae</taxon>
        <taxon>Cryptosporidium</taxon>
    </lineage>
</organism>
<dbReference type="GO" id="GO:0005783">
    <property type="term" value="C:endoplasmic reticulum"/>
    <property type="evidence" value="ECO:0007669"/>
    <property type="project" value="TreeGrafter"/>
</dbReference>
<evidence type="ECO:0000256" key="1">
    <source>
        <dbReference type="ARBA" id="ARBA00004126"/>
    </source>
</evidence>
<accession>A0A1J4MNA0</accession>
<keyword evidence="9" id="KW-1185">Reference proteome</keyword>
<comment type="caution">
    <text evidence="8">The sequence shown here is derived from an EMBL/GenBank/DDBJ whole genome shotgun (WGS) entry which is preliminary data.</text>
</comment>
<evidence type="ECO:0000256" key="3">
    <source>
        <dbReference type="ARBA" id="ARBA00022989"/>
    </source>
</evidence>
<dbReference type="RefSeq" id="XP_028876076.1">
    <property type="nucleotide sequence ID" value="XM_029020075.1"/>
</dbReference>
<dbReference type="AlphaFoldDB" id="A0A1J4MNA0"/>
<feature type="transmembrane region" description="Helical" evidence="6">
    <location>
        <begin position="234"/>
        <end position="254"/>
    </location>
</feature>
<dbReference type="InterPro" id="IPR044780">
    <property type="entry name" value="Heh2/Src1"/>
</dbReference>
<keyword evidence="3 6" id="KW-1133">Transmembrane helix</keyword>
<dbReference type="GO" id="GO:0034399">
    <property type="term" value="C:nuclear periphery"/>
    <property type="evidence" value="ECO:0007669"/>
    <property type="project" value="TreeGrafter"/>
</dbReference>
<evidence type="ECO:0000256" key="5">
    <source>
        <dbReference type="ARBA" id="ARBA00023242"/>
    </source>
</evidence>